<dbReference type="PANTHER" id="PTHR47691:SF3">
    <property type="entry name" value="HTH-TYPE TRANSCRIPTIONAL REGULATOR RV0890C-RELATED"/>
    <property type="match status" value="1"/>
</dbReference>
<dbReference type="InterPro" id="IPR058651">
    <property type="entry name" value="HTH_VMAP-M9"/>
</dbReference>
<accession>A0AAV3XG13</accession>
<dbReference type="SUPFAM" id="SSF52540">
    <property type="entry name" value="P-loop containing nucleoside triphosphate hydrolases"/>
    <property type="match status" value="1"/>
</dbReference>
<keyword evidence="4" id="KW-1185">Reference proteome</keyword>
<evidence type="ECO:0000313" key="4">
    <source>
        <dbReference type="Proteomes" id="UP001050975"/>
    </source>
</evidence>
<protein>
    <submittedName>
        <fullName evidence="3">WD-40 repeat protein</fullName>
    </submittedName>
</protein>
<name>A0AAV3XG13_9CYAN</name>
<reference evidence="3" key="1">
    <citation type="submission" date="2019-10" db="EMBL/GenBank/DDBJ databases">
        <title>Draft genome sequece of Microseira wollei NIES-4236.</title>
        <authorList>
            <person name="Yamaguchi H."/>
            <person name="Suzuki S."/>
            <person name="Kawachi M."/>
        </authorList>
    </citation>
    <scope>NUCLEOTIDE SEQUENCE</scope>
    <source>
        <strain evidence="3">NIES-4236</strain>
    </source>
</reference>
<proteinExistence type="predicted"/>
<evidence type="ECO:0000313" key="3">
    <source>
        <dbReference type="EMBL" id="GET40820.1"/>
    </source>
</evidence>
<dbReference type="InterPro" id="IPR002182">
    <property type="entry name" value="NB-ARC"/>
</dbReference>
<dbReference type="RefSeq" id="WP_226586966.1">
    <property type="nucleotide sequence ID" value="NZ_BLAY01000101.1"/>
</dbReference>
<evidence type="ECO:0000259" key="2">
    <source>
        <dbReference type="Pfam" id="PF26355"/>
    </source>
</evidence>
<dbReference type="Gene3D" id="3.40.50.300">
    <property type="entry name" value="P-loop containing nucleotide triphosphate hydrolases"/>
    <property type="match status" value="1"/>
</dbReference>
<dbReference type="InterPro" id="IPR016032">
    <property type="entry name" value="Sig_transdc_resp-reg_C-effctor"/>
</dbReference>
<dbReference type="InterPro" id="IPR027417">
    <property type="entry name" value="P-loop_NTPase"/>
</dbReference>
<organism evidence="3 4">
    <name type="scientific">Microseira wollei NIES-4236</name>
    <dbReference type="NCBI Taxonomy" id="2530354"/>
    <lineage>
        <taxon>Bacteria</taxon>
        <taxon>Bacillati</taxon>
        <taxon>Cyanobacteriota</taxon>
        <taxon>Cyanophyceae</taxon>
        <taxon>Oscillatoriophycideae</taxon>
        <taxon>Aerosakkonematales</taxon>
        <taxon>Aerosakkonemataceae</taxon>
        <taxon>Microseira</taxon>
    </lineage>
</organism>
<gene>
    <name evidence="3" type="ORF">MiSe_56320</name>
</gene>
<dbReference type="GO" id="GO:0006355">
    <property type="term" value="P:regulation of DNA-templated transcription"/>
    <property type="evidence" value="ECO:0007669"/>
    <property type="project" value="InterPro"/>
</dbReference>
<dbReference type="PANTHER" id="PTHR47691">
    <property type="entry name" value="REGULATOR-RELATED"/>
    <property type="match status" value="1"/>
</dbReference>
<dbReference type="AlphaFoldDB" id="A0AAV3XG13"/>
<evidence type="ECO:0000259" key="1">
    <source>
        <dbReference type="Pfam" id="PF00931"/>
    </source>
</evidence>
<dbReference type="Pfam" id="PF00931">
    <property type="entry name" value="NB-ARC"/>
    <property type="match status" value="1"/>
</dbReference>
<comment type="caution">
    <text evidence="3">The sequence shown here is derived from an EMBL/GenBank/DDBJ whole genome shotgun (WGS) entry which is preliminary data.</text>
</comment>
<feature type="domain" description="vWA-MoxR associated protein N-terminal HTH" evidence="2">
    <location>
        <begin position="1"/>
        <end position="78"/>
    </location>
</feature>
<feature type="domain" description="NB-ARC" evidence="1">
    <location>
        <begin position="127"/>
        <end position="228"/>
    </location>
</feature>
<dbReference type="GO" id="GO:0043531">
    <property type="term" value="F:ADP binding"/>
    <property type="evidence" value="ECO:0007669"/>
    <property type="project" value="InterPro"/>
</dbReference>
<sequence>MTVEEALRIVTTALRPEMLNNLEMDVFRCSWEGKSYPEMAKELGYSAESIKNVGAKLCKKLAPAFGKVTKSNFRAAIELYQQQGPLAEDREASVSGIVETNSPKPTIRSQDWGEAPDASVFYGRTEELTTLEQWIVQDRCRLVTLLGMGGIGKTTLSVKLAEQIQGEFEYLIWRSLRNAPPVQDILAESIKFLSDQQEVDLPETIDGRVARLIHYLRQHRCLLVLDNVESILRGCESPTDTLRDRAGRYREGYEGYGQLFRCIAETAHNSCLVLTSRNPENWHLTKVKTCLFVA</sequence>
<dbReference type="Proteomes" id="UP001050975">
    <property type="component" value="Unassembled WGS sequence"/>
</dbReference>
<dbReference type="Pfam" id="PF26355">
    <property type="entry name" value="HTH_VMAP-M9"/>
    <property type="match status" value="1"/>
</dbReference>
<dbReference type="EMBL" id="BLAY01000101">
    <property type="protein sequence ID" value="GET40820.1"/>
    <property type="molecule type" value="Genomic_DNA"/>
</dbReference>
<dbReference type="PRINTS" id="PR00364">
    <property type="entry name" value="DISEASERSIST"/>
</dbReference>
<dbReference type="SUPFAM" id="SSF46894">
    <property type="entry name" value="C-terminal effector domain of the bipartite response regulators"/>
    <property type="match status" value="1"/>
</dbReference>
<dbReference type="GO" id="GO:0003677">
    <property type="term" value="F:DNA binding"/>
    <property type="evidence" value="ECO:0007669"/>
    <property type="project" value="InterPro"/>
</dbReference>